<dbReference type="Proteomes" id="UP000700596">
    <property type="component" value="Unassembled WGS sequence"/>
</dbReference>
<reference evidence="5" key="1">
    <citation type="journal article" date="2021" name="Nat. Commun.">
        <title>Genetic determinants of endophytism in the Arabidopsis root mycobiome.</title>
        <authorList>
            <person name="Mesny F."/>
            <person name="Miyauchi S."/>
            <person name="Thiergart T."/>
            <person name="Pickel B."/>
            <person name="Atanasova L."/>
            <person name="Karlsson M."/>
            <person name="Huettel B."/>
            <person name="Barry K.W."/>
            <person name="Haridas S."/>
            <person name="Chen C."/>
            <person name="Bauer D."/>
            <person name="Andreopoulos W."/>
            <person name="Pangilinan J."/>
            <person name="LaButti K."/>
            <person name="Riley R."/>
            <person name="Lipzen A."/>
            <person name="Clum A."/>
            <person name="Drula E."/>
            <person name="Henrissat B."/>
            <person name="Kohler A."/>
            <person name="Grigoriev I.V."/>
            <person name="Martin F.M."/>
            <person name="Hacquard S."/>
        </authorList>
    </citation>
    <scope>NUCLEOTIDE SEQUENCE</scope>
    <source>
        <strain evidence="5">MPI-CAGE-CH-0243</strain>
    </source>
</reference>
<feature type="domain" description="Zn(2)-C6 fungal-type" evidence="4">
    <location>
        <begin position="38"/>
        <end position="68"/>
    </location>
</feature>
<gene>
    <name evidence="5" type="ORF">B0J11DRAFT_544877</name>
</gene>
<dbReference type="EMBL" id="JAGMWT010000031">
    <property type="protein sequence ID" value="KAH7109611.1"/>
    <property type="molecule type" value="Genomic_DNA"/>
</dbReference>
<dbReference type="SMART" id="SM00066">
    <property type="entry name" value="GAL4"/>
    <property type="match status" value="1"/>
</dbReference>
<keyword evidence="6" id="KW-1185">Reference proteome</keyword>
<evidence type="ECO:0000259" key="4">
    <source>
        <dbReference type="PROSITE" id="PS50048"/>
    </source>
</evidence>
<organism evidence="5 6">
    <name type="scientific">Dendryphion nanum</name>
    <dbReference type="NCBI Taxonomy" id="256645"/>
    <lineage>
        <taxon>Eukaryota</taxon>
        <taxon>Fungi</taxon>
        <taxon>Dikarya</taxon>
        <taxon>Ascomycota</taxon>
        <taxon>Pezizomycotina</taxon>
        <taxon>Dothideomycetes</taxon>
        <taxon>Pleosporomycetidae</taxon>
        <taxon>Pleosporales</taxon>
        <taxon>Torulaceae</taxon>
        <taxon>Dendryphion</taxon>
    </lineage>
</organism>
<dbReference type="AlphaFoldDB" id="A0A9P9CYX4"/>
<protein>
    <submittedName>
        <fullName evidence="5">C6 transcription factor</fullName>
    </submittedName>
</protein>
<dbReference type="OrthoDB" id="426882at2759"/>
<dbReference type="CDD" id="cd12148">
    <property type="entry name" value="fungal_TF_MHR"/>
    <property type="match status" value="1"/>
</dbReference>
<evidence type="ECO:0000313" key="5">
    <source>
        <dbReference type="EMBL" id="KAH7109611.1"/>
    </source>
</evidence>
<dbReference type="GO" id="GO:0008270">
    <property type="term" value="F:zinc ion binding"/>
    <property type="evidence" value="ECO:0007669"/>
    <property type="project" value="InterPro"/>
</dbReference>
<dbReference type="GO" id="GO:0000981">
    <property type="term" value="F:DNA-binding transcription factor activity, RNA polymerase II-specific"/>
    <property type="evidence" value="ECO:0007669"/>
    <property type="project" value="InterPro"/>
</dbReference>
<dbReference type="InterPro" id="IPR053187">
    <property type="entry name" value="Notoamide_regulator"/>
</dbReference>
<dbReference type="PROSITE" id="PS50048">
    <property type="entry name" value="ZN2_CY6_FUNGAL_2"/>
    <property type="match status" value="1"/>
</dbReference>
<accession>A0A9P9CYX4</accession>
<evidence type="ECO:0000256" key="3">
    <source>
        <dbReference type="SAM" id="MobiDB-lite"/>
    </source>
</evidence>
<dbReference type="CDD" id="cd00067">
    <property type="entry name" value="GAL4"/>
    <property type="match status" value="1"/>
</dbReference>
<evidence type="ECO:0000313" key="6">
    <source>
        <dbReference type="Proteomes" id="UP000700596"/>
    </source>
</evidence>
<dbReference type="InterPro" id="IPR007219">
    <property type="entry name" value="XnlR_reg_dom"/>
</dbReference>
<evidence type="ECO:0000256" key="1">
    <source>
        <dbReference type="ARBA" id="ARBA00022723"/>
    </source>
</evidence>
<proteinExistence type="predicted"/>
<dbReference type="PANTHER" id="PTHR47256">
    <property type="entry name" value="ZN(II)2CYS6 TRANSCRIPTION FACTOR (EUROFUNG)-RELATED"/>
    <property type="match status" value="1"/>
</dbReference>
<keyword evidence="1" id="KW-0479">Metal-binding</keyword>
<sequence>MANPSDSSQRLRPLLPLPPLPVHRPRDIPQKRGRISVACEACRQKKLRCSGDRPKCSFCIRRELECRYEAITEETRLQALKRKYDDLASRRSPYEELFGLMKSLSERDAQDILRRLRSGTDVETLVNHIATGNLLLQLHMVPETRYRYEFPYISKMPLNLITDDNPYLRSFIYEPSTIFPTPNQSQMPRQSPVHLNKSLESDRIPRPRDGEHGTYETVYLKPFHAAEVIDPRLSHVKVSSWTSVCDDDVLMRNILGSWLLCEYQFTAAFQKDLFLEDLAANRKDFCSSLLVNAMLGYACICYSQFTNRAEYWNPHTLTYRFIAEAKRLWECESDEPRITTIQTGMIFNVFHNLCGLDEIGQAYRIKAIALAHKMNIFNSSIEYQSPRIRHGTAFTAWALFNWETLVGFSFTFAPLLSEPPDWPLPDPLEDVEWYGENYVKYPLSNHVLPSYFGHVFKAKSEFRILMNEACQKAYSEGSEMTLEKASELLSRLKLWFDDLPGPLKPESIVLPAHLQLHMYYHHLILTIFKPLLDTKVDSELSPQQIVDHSTICLQTLFRLYFLRHGYEAMDLFIVIPLTLAASDCIDAINDQTPTSELEALRSTLILVVTGLHSQRRNHYLAQALFRVTRGRMRPAEVSLFRSIKNIDMDAEDERPNMTQVVRSNWPISVVKKQKDRDAYVLKNLVDSYAHLNIEGDGLNGGGETGKTSE</sequence>
<dbReference type="PROSITE" id="PS00463">
    <property type="entry name" value="ZN2_CY6_FUNGAL_1"/>
    <property type="match status" value="1"/>
</dbReference>
<keyword evidence="2" id="KW-0539">Nucleus</keyword>
<dbReference type="Pfam" id="PF00172">
    <property type="entry name" value="Zn_clus"/>
    <property type="match status" value="1"/>
</dbReference>
<comment type="caution">
    <text evidence="5">The sequence shown here is derived from an EMBL/GenBank/DDBJ whole genome shotgun (WGS) entry which is preliminary data.</text>
</comment>
<dbReference type="SUPFAM" id="SSF57701">
    <property type="entry name" value="Zn2/Cys6 DNA-binding domain"/>
    <property type="match status" value="1"/>
</dbReference>
<dbReference type="Pfam" id="PF04082">
    <property type="entry name" value="Fungal_trans"/>
    <property type="match status" value="1"/>
</dbReference>
<dbReference type="Gene3D" id="4.10.240.10">
    <property type="entry name" value="Zn(2)-C6 fungal-type DNA-binding domain"/>
    <property type="match status" value="1"/>
</dbReference>
<dbReference type="InterPro" id="IPR001138">
    <property type="entry name" value="Zn2Cys6_DnaBD"/>
</dbReference>
<feature type="region of interest" description="Disordered" evidence="3">
    <location>
        <begin position="1"/>
        <end position="27"/>
    </location>
</feature>
<dbReference type="PANTHER" id="PTHR47256:SF1">
    <property type="entry name" value="ZN(II)2CYS6 TRANSCRIPTION FACTOR (EUROFUNG)"/>
    <property type="match status" value="1"/>
</dbReference>
<evidence type="ECO:0000256" key="2">
    <source>
        <dbReference type="ARBA" id="ARBA00023242"/>
    </source>
</evidence>
<dbReference type="InterPro" id="IPR036864">
    <property type="entry name" value="Zn2-C6_fun-type_DNA-bd_sf"/>
</dbReference>
<name>A0A9P9CYX4_9PLEO</name>